<protein>
    <submittedName>
        <fullName evidence="2">Uncharacterized protein</fullName>
    </submittedName>
</protein>
<feature type="region of interest" description="Disordered" evidence="1">
    <location>
        <begin position="1"/>
        <end position="77"/>
    </location>
</feature>
<reference evidence="2" key="1">
    <citation type="submission" date="2020-02" db="EMBL/GenBank/DDBJ databases">
        <authorList>
            <person name="Meier V. D."/>
        </authorList>
    </citation>
    <scope>NUCLEOTIDE SEQUENCE</scope>
    <source>
        <strain evidence="2">AVDCRST_MAG02</strain>
    </source>
</reference>
<gene>
    <name evidence="2" type="ORF">AVDCRST_MAG02-2771</name>
</gene>
<feature type="non-terminal residue" evidence="2">
    <location>
        <position position="77"/>
    </location>
</feature>
<accession>A0A6J4R3X0</accession>
<name>A0A6J4R3X0_9ACTN</name>
<organism evidence="2">
    <name type="scientific">uncultured Rubrobacteraceae bacterium</name>
    <dbReference type="NCBI Taxonomy" id="349277"/>
    <lineage>
        <taxon>Bacteria</taxon>
        <taxon>Bacillati</taxon>
        <taxon>Actinomycetota</taxon>
        <taxon>Rubrobacteria</taxon>
        <taxon>Rubrobacterales</taxon>
        <taxon>Rubrobacteraceae</taxon>
        <taxon>environmental samples</taxon>
    </lineage>
</organism>
<evidence type="ECO:0000313" key="2">
    <source>
        <dbReference type="EMBL" id="CAA9463408.1"/>
    </source>
</evidence>
<feature type="non-terminal residue" evidence="2">
    <location>
        <position position="1"/>
    </location>
</feature>
<dbReference type="EMBL" id="CADCVH010000087">
    <property type="protein sequence ID" value="CAA9463408.1"/>
    <property type="molecule type" value="Genomic_DNA"/>
</dbReference>
<proteinExistence type="predicted"/>
<sequence length="77" mass="7766">GGDGDSIARPGGDERGAGLRGHSRPSRGAGGVPGRRRLPGRVFGGDPDRGPRAGGCLPQDDPGGRRGGRRPCGFCSM</sequence>
<dbReference type="AlphaFoldDB" id="A0A6J4R3X0"/>
<evidence type="ECO:0000256" key="1">
    <source>
        <dbReference type="SAM" id="MobiDB-lite"/>
    </source>
</evidence>